<organism evidence="1 2">
    <name type="scientific">Brunnivagina elsteri CCALA 953</name>
    <dbReference type="NCBI Taxonomy" id="987040"/>
    <lineage>
        <taxon>Bacteria</taxon>
        <taxon>Bacillati</taxon>
        <taxon>Cyanobacteriota</taxon>
        <taxon>Cyanophyceae</taxon>
        <taxon>Nostocales</taxon>
        <taxon>Calotrichaceae</taxon>
        <taxon>Brunnivagina</taxon>
    </lineage>
</organism>
<proteinExistence type="predicted"/>
<dbReference type="Proteomes" id="UP000218238">
    <property type="component" value="Unassembled WGS sequence"/>
</dbReference>
<dbReference type="AlphaFoldDB" id="A0A2A2TQX1"/>
<comment type="caution">
    <text evidence="1">The sequence shown here is derived from an EMBL/GenBank/DDBJ whole genome shotgun (WGS) entry which is preliminary data.</text>
</comment>
<evidence type="ECO:0000313" key="1">
    <source>
        <dbReference type="EMBL" id="PAX60548.1"/>
    </source>
</evidence>
<accession>A0A2A2TQX1</accession>
<evidence type="ECO:0008006" key="3">
    <source>
        <dbReference type="Google" id="ProtNLM"/>
    </source>
</evidence>
<protein>
    <recommendedName>
        <fullName evidence="3">DOMON-like domain-containing protein</fullName>
    </recommendedName>
</protein>
<gene>
    <name evidence="1" type="ORF">CK510_01110</name>
</gene>
<name>A0A2A2TQX1_9CYAN</name>
<dbReference type="OrthoDB" id="190583at2"/>
<dbReference type="CDD" id="cd09627">
    <property type="entry name" value="DOMON_murB_like"/>
    <property type="match status" value="1"/>
</dbReference>
<evidence type="ECO:0000313" key="2">
    <source>
        <dbReference type="Proteomes" id="UP000218238"/>
    </source>
</evidence>
<dbReference type="Gene3D" id="2.60.40.1190">
    <property type="match status" value="1"/>
</dbReference>
<sequence length="182" mass="20681">MEQTFSLKPFPATETQSDIKITGKIARNENLLLISYALTGNISEVEILTPSDNPTRKNELWEHTCFEFFIGIKNSPRYWEFNLSPTSDWNIYRFDGYRQGMQEETAFSTLPFSISQSSDCLAIALDFDLSKIIPNEEIVDVAIASVIQSKNSQISYWALTHCAGEADFHQRGSFVLDFSQDS</sequence>
<dbReference type="EMBL" id="NTFS01000006">
    <property type="protein sequence ID" value="PAX60548.1"/>
    <property type="molecule type" value="Genomic_DNA"/>
</dbReference>
<dbReference type="RefSeq" id="WP_095719926.1">
    <property type="nucleotide sequence ID" value="NZ_NTFS01000006.1"/>
</dbReference>
<reference evidence="1 2" key="1">
    <citation type="submission" date="2017-08" db="EMBL/GenBank/DDBJ databases">
        <title>Draft genome sequence of filamentous cyanobacterium Calothrix elsteri CCALA 953.</title>
        <authorList>
            <person name="Gagunashvili A.N."/>
            <person name="Elster J."/>
            <person name="Andresson O.S."/>
        </authorList>
    </citation>
    <scope>NUCLEOTIDE SEQUENCE [LARGE SCALE GENOMIC DNA]</scope>
    <source>
        <strain evidence="1 2">CCALA 953</strain>
    </source>
</reference>
<keyword evidence="2" id="KW-1185">Reference proteome</keyword>